<dbReference type="GO" id="GO:0016075">
    <property type="term" value="P:rRNA catabolic process"/>
    <property type="evidence" value="ECO:0007669"/>
    <property type="project" value="TreeGrafter"/>
</dbReference>
<dbReference type="InterPro" id="IPR050590">
    <property type="entry name" value="Exosome_comp_Rrp42_subfam"/>
</dbReference>
<dbReference type="Gene3D" id="3.30.230.70">
    <property type="entry name" value="GHMP Kinase, N-terminal domain"/>
    <property type="match status" value="1"/>
</dbReference>
<dbReference type="PANTHER" id="PTHR11097">
    <property type="entry name" value="EXOSOME COMPLEX EXONUCLEASE RIBOSOMAL RNA PROCESSING PROTEIN"/>
    <property type="match status" value="1"/>
</dbReference>
<evidence type="ECO:0000256" key="6">
    <source>
        <dbReference type="ARBA" id="ARBA00042523"/>
    </source>
</evidence>
<sequence length="423" mass="46274">MTQTQTVTPLPSTSLKKASQAKRAVKLAPLLGAFLDSLIPAGHIRLTLRDRIGLSGGEFLLLYPRQRHSTLPIFTTIYAVCEQQLARRRTVNHAVSNERCTTILACRAVLSIYVFGFDTAHPIRFSFFHRLQSLDAETGVLPLTNGSAHVSFSDGSESIVGVKLEVERSPPSAVPGFEESAVNNASSSKWISLSLTLPSSRDDDASLIYLEEMLREPLLHSALPDKLIINSRFHWHIYVDVLLISPHGLQAYPLPLLSLATHLALRDTRIPRLKSEGEEDPVADDDWLASQTLFPQTEPARPPITLLTAAVSDNILFDPSHEELKVADAIVAVSIGQSDLSKKLKILSTRMIDSPARDTMKGIARDASNGKHDHAAYQGVWQPKLGGVKRSVLKNLVKLVLSGGVAQDIMQGLDGFVGHDSRS</sequence>
<organism evidence="8 9">
    <name type="scientific">Cyphellophora attinorum</name>
    <dbReference type="NCBI Taxonomy" id="1664694"/>
    <lineage>
        <taxon>Eukaryota</taxon>
        <taxon>Fungi</taxon>
        <taxon>Dikarya</taxon>
        <taxon>Ascomycota</taxon>
        <taxon>Pezizomycotina</taxon>
        <taxon>Eurotiomycetes</taxon>
        <taxon>Chaetothyriomycetidae</taxon>
        <taxon>Chaetothyriales</taxon>
        <taxon>Cyphellophoraceae</taxon>
        <taxon>Cyphellophora</taxon>
    </lineage>
</organism>
<feature type="domain" description="Exoribonuclease phosphorolytic" evidence="7">
    <location>
        <begin position="132"/>
        <end position="271"/>
    </location>
</feature>
<dbReference type="GO" id="GO:0071028">
    <property type="term" value="P:nuclear mRNA surveillance"/>
    <property type="evidence" value="ECO:0007669"/>
    <property type="project" value="TreeGrafter"/>
</dbReference>
<dbReference type="Pfam" id="PF01138">
    <property type="entry name" value="RNase_PH"/>
    <property type="match status" value="1"/>
</dbReference>
<dbReference type="GO" id="GO:0000177">
    <property type="term" value="C:cytoplasmic exosome (RNase complex)"/>
    <property type="evidence" value="ECO:0007669"/>
    <property type="project" value="TreeGrafter"/>
</dbReference>
<keyword evidence="9" id="KW-1185">Reference proteome</keyword>
<evidence type="ECO:0000313" key="8">
    <source>
        <dbReference type="EMBL" id="KPI40724.1"/>
    </source>
</evidence>
<dbReference type="GO" id="GO:0000176">
    <property type="term" value="C:nuclear exosome (RNase complex)"/>
    <property type="evidence" value="ECO:0007669"/>
    <property type="project" value="TreeGrafter"/>
</dbReference>
<dbReference type="Proteomes" id="UP000038010">
    <property type="component" value="Unassembled WGS sequence"/>
</dbReference>
<comment type="caution">
    <text evidence="8">The sequence shown here is derived from an EMBL/GenBank/DDBJ whole genome shotgun (WGS) entry which is preliminary data.</text>
</comment>
<evidence type="ECO:0000256" key="4">
    <source>
        <dbReference type="ARBA" id="ARBA00022490"/>
    </source>
</evidence>
<dbReference type="PANTHER" id="PTHR11097:SF8">
    <property type="entry name" value="EXOSOME COMPLEX COMPONENT RRP42"/>
    <property type="match status" value="1"/>
</dbReference>
<name>A0A0N1HAA2_9EURO</name>
<dbReference type="GO" id="GO:0071038">
    <property type="term" value="P:TRAMP-dependent tRNA surveillance pathway"/>
    <property type="evidence" value="ECO:0007669"/>
    <property type="project" value="TreeGrafter"/>
</dbReference>
<dbReference type="GO" id="GO:0005730">
    <property type="term" value="C:nucleolus"/>
    <property type="evidence" value="ECO:0007669"/>
    <property type="project" value="UniProtKB-SubCell"/>
</dbReference>
<comment type="subcellular location">
    <subcellularLocation>
        <location evidence="1">Cytoplasm</location>
    </subcellularLocation>
    <subcellularLocation>
        <location evidence="2">Nucleus</location>
        <location evidence="2">Nucleolus</location>
    </subcellularLocation>
</comment>
<dbReference type="OrthoDB" id="272245at2759"/>
<dbReference type="GO" id="GO:0034475">
    <property type="term" value="P:U4 snRNA 3'-end processing"/>
    <property type="evidence" value="ECO:0007669"/>
    <property type="project" value="TreeGrafter"/>
</dbReference>
<dbReference type="GeneID" id="28731253"/>
<reference evidence="8 9" key="1">
    <citation type="submission" date="2015-06" db="EMBL/GenBank/DDBJ databases">
        <title>Draft genome of the ant-associated black yeast Phialophora attae CBS 131958.</title>
        <authorList>
            <person name="Moreno L.F."/>
            <person name="Stielow B.J."/>
            <person name="de Hoog S."/>
            <person name="Vicente V.A."/>
            <person name="Weiss V.A."/>
            <person name="de Vries M."/>
            <person name="Cruz L.M."/>
            <person name="Souza E.M."/>
        </authorList>
    </citation>
    <scope>NUCLEOTIDE SEQUENCE [LARGE SCALE GENOMIC DNA]</scope>
    <source>
        <strain evidence="8 9">CBS 131958</strain>
    </source>
</reference>
<dbReference type="InterPro" id="IPR020568">
    <property type="entry name" value="Ribosomal_Su5_D2-typ_SF"/>
</dbReference>
<dbReference type="VEuPathDB" id="FungiDB:AB675_10590"/>
<dbReference type="InterPro" id="IPR027408">
    <property type="entry name" value="PNPase/RNase_PH_dom_sf"/>
</dbReference>
<dbReference type="GO" id="GO:0034473">
    <property type="term" value="P:U1 snRNA 3'-end processing"/>
    <property type="evidence" value="ECO:0007669"/>
    <property type="project" value="TreeGrafter"/>
</dbReference>
<keyword evidence="4" id="KW-0963">Cytoplasm</keyword>
<evidence type="ECO:0000313" key="9">
    <source>
        <dbReference type="Proteomes" id="UP000038010"/>
    </source>
</evidence>
<dbReference type="GO" id="GO:0034476">
    <property type="term" value="P:U5 snRNA 3'-end processing"/>
    <property type="evidence" value="ECO:0007669"/>
    <property type="project" value="TreeGrafter"/>
</dbReference>
<evidence type="ECO:0000256" key="2">
    <source>
        <dbReference type="ARBA" id="ARBA00004604"/>
    </source>
</evidence>
<dbReference type="AlphaFoldDB" id="A0A0N1HAA2"/>
<evidence type="ECO:0000256" key="1">
    <source>
        <dbReference type="ARBA" id="ARBA00004496"/>
    </source>
</evidence>
<dbReference type="RefSeq" id="XP_018000687.1">
    <property type="nucleotide sequence ID" value="XM_018139373.1"/>
</dbReference>
<gene>
    <name evidence="8" type="ORF">AB675_10590</name>
</gene>
<dbReference type="EMBL" id="LFJN01000011">
    <property type="protein sequence ID" value="KPI40724.1"/>
    <property type="molecule type" value="Genomic_DNA"/>
</dbReference>
<evidence type="ECO:0000259" key="7">
    <source>
        <dbReference type="Pfam" id="PF01138"/>
    </source>
</evidence>
<protein>
    <recommendedName>
        <fullName evidence="6">Ribosomal RNA-processing protein 42</fullName>
    </recommendedName>
</protein>
<dbReference type="InterPro" id="IPR001247">
    <property type="entry name" value="ExoRNase_PH_dom1"/>
</dbReference>
<dbReference type="GO" id="GO:0071035">
    <property type="term" value="P:nuclear polyadenylation-dependent rRNA catabolic process"/>
    <property type="evidence" value="ECO:0007669"/>
    <property type="project" value="TreeGrafter"/>
</dbReference>
<dbReference type="STRING" id="1664694.A0A0N1HAA2"/>
<accession>A0A0N1HAA2</accession>
<dbReference type="GO" id="GO:0000467">
    <property type="term" value="P:exonucleolytic trimming to generate mature 3'-end of 5.8S rRNA from tricistronic rRNA transcript (SSU-rRNA, 5.8S rRNA, LSU-rRNA)"/>
    <property type="evidence" value="ECO:0007669"/>
    <property type="project" value="TreeGrafter"/>
</dbReference>
<proteinExistence type="inferred from homology"/>
<evidence type="ECO:0000256" key="5">
    <source>
        <dbReference type="ARBA" id="ARBA00022835"/>
    </source>
</evidence>
<dbReference type="SUPFAM" id="SSF54211">
    <property type="entry name" value="Ribosomal protein S5 domain 2-like"/>
    <property type="match status" value="1"/>
</dbReference>
<evidence type="ECO:0000256" key="3">
    <source>
        <dbReference type="ARBA" id="ARBA00006678"/>
    </source>
</evidence>
<comment type="similarity">
    <text evidence="3">Belongs to the RNase PH family.</text>
</comment>
<dbReference type="GO" id="GO:0035925">
    <property type="term" value="F:mRNA 3'-UTR AU-rich region binding"/>
    <property type="evidence" value="ECO:0007669"/>
    <property type="project" value="TreeGrafter"/>
</dbReference>
<keyword evidence="5" id="KW-0271">Exosome</keyword>